<evidence type="ECO:0000256" key="1">
    <source>
        <dbReference type="SAM" id="Phobius"/>
    </source>
</evidence>
<keyword evidence="1" id="KW-0812">Transmembrane</keyword>
<feature type="transmembrane region" description="Helical" evidence="1">
    <location>
        <begin position="12"/>
        <end position="33"/>
    </location>
</feature>
<dbReference type="Pfam" id="PF04531">
    <property type="entry name" value="Phage_holin_1"/>
    <property type="match status" value="1"/>
</dbReference>
<dbReference type="EMBL" id="BK014848">
    <property type="protein sequence ID" value="DAD78607.1"/>
    <property type="molecule type" value="Genomic_DNA"/>
</dbReference>
<sequence length="85" mass="9426">MKLNWVVRLKNKTFWMTVIPAIFVLVKTVATALGFNIDLAETESVILQVINVIFVVLAFLGVIVDPTTKGINDSARAMTYTEPSK</sequence>
<protein>
    <submittedName>
        <fullName evidence="2">Holin</fullName>
    </submittedName>
</protein>
<evidence type="ECO:0000313" key="2">
    <source>
        <dbReference type="EMBL" id="DAD78607.1"/>
    </source>
</evidence>
<keyword evidence="1" id="KW-1133">Transmembrane helix</keyword>
<accession>A0A8S5M947</accession>
<name>A0A8S5M947_9CAUD</name>
<proteinExistence type="predicted"/>
<organism evidence="2">
    <name type="scientific">Siphoviridae sp. ctEYW18</name>
    <dbReference type="NCBI Taxonomy" id="2826208"/>
    <lineage>
        <taxon>Viruses</taxon>
        <taxon>Duplodnaviria</taxon>
        <taxon>Heunggongvirae</taxon>
        <taxon>Uroviricota</taxon>
        <taxon>Caudoviricetes</taxon>
    </lineage>
</organism>
<reference evidence="2" key="1">
    <citation type="journal article" date="2021" name="Proc. Natl. Acad. Sci. U.S.A.">
        <title>A Catalog of Tens of Thousands of Viruses from Human Metagenomes Reveals Hidden Associations with Chronic Diseases.</title>
        <authorList>
            <person name="Tisza M.J."/>
            <person name="Buck C.B."/>
        </authorList>
    </citation>
    <scope>NUCLEOTIDE SEQUENCE</scope>
    <source>
        <strain evidence="2">CtEYW18</strain>
    </source>
</reference>
<keyword evidence="1" id="KW-0472">Membrane</keyword>
<dbReference type="InterPro" id="IPR006485">
    <property type="entry name" value="Phage-like_holin"/>
</dbReference>
<feature type="transmembrane region" description="Helical" evidence="1">
    <location>
        <begin position="45"/>
        <end position="64"/>
    </location>
</feature>
<dbReference type="NCBIfam" id="TIGR01598">
    <property type="entry name" value="holin_phiLC3"/>
    <property type="match status" value="1"/>
</dbReference>